<dbReference type="PROSITE" id="PS50893">
    <property type="entry name" value="ABC_TRANSPORTER_2"/>
    <property type="match status" value="1"/>
</dbReference>
<dbReference type="Gene3D" id="3.40.50.300">
    <property type="entry name" value="P-loop containing nucleotide triphosphate hydrolases"/>
    <property type="match status" value="1"/>
</dbReference>
<gene>
    <name evidence="5" type="ORF">SAMN04487993_100331</name>
</gene>
<reference evidence="5 6" key="1">
    <citation type="submission" date="2016-10" db="EMBL/GenBank/DDBJ databases">
        <authorList>
            <person name="de Groot N.N."/>
        </authorList>
    </citation>
    <scope>NUCLEOTIDE SEQUENCE [LARGE SCALE GENOMIC DNA]</scope>
    <source>
        <strain evidence="5 6">DSM 26424</strain>
    </source>
</reference>
<dbReference type="EMBL" id="FNEJ01000003">
    <property type="protein sequence ID" value="SDI29872.1"/>
    <property type="molecule type" value="Genomic_DNA"/>
</dbReference>
<proteinExistence type="predicted"/>
<evidence type="ECO:0000256" key="2">
    <source>
        <dbReference type="ARBA" id="ARBA00022741"/>
    </source>
</evidence>
<dbReference type="InterPro" id="IPR003439">
    <property type="entry name" value="ABC_transporter-like_ATP-bd"/>
</dbReference>
<dbReference type="PANTHER" id="PTHR43023:SF3">
    <property type="entry name" value="PROTEIN TRIGALACTOSYLDIACYLGLYCEROL 3, CHLOROPLASTIC"/>
    <property type="match status" value="1"/>
</dbReference>
<dbReference type="SMART" id="SM00382">
    <property type="entry name" value="AAA"/>
    <property type="match status" value="1"/>
</dbReference>
<accession>A0A1G8JFF1</accession>
<keyword evidence="2" id="KW-0547">Nucleotide-binding</keyword>
<dbReference type="PROSITE" id="PS00211">
    <property type="entry name" value="ABC_TRANSPORTER_1"/>
    <property type="match status" value="1"/>
</dbReference>
<dbReference type="Proteomes" id="UP000199093">
    <property type="component" value="Unassembled WGS sequence"/>
</dbReference>
<evidence type="ECO:0000313" key="5">
    <source>
        <dbReference type="EMBL" id="SDI29872.1"/>
    </source>
</evidence>
<dbReference type="SUPFAM" id="SSF52540">
    <property type="entry name" value="P-loop containing nucleoside triphosphate hydrolases"/>
    <property type="match status" value="1"/>
</dbReference>
<name>A0A1G8JFF1_9RHOB</name>
<dbReference type="InterPro" id="IPR027417">
    <property type="entry name" value="P-loop_NTPase"/>
</dbReference>
<protein>
    <submittedName>
        <fullName evidence="5">Phospholipid/cholesterol/gamma-HCH transport system ATP-binding protein</fullName>
    </submittedName>
</protein>
<keyword evidence="3 5" id="KW-0067">ATP-binding</keyword>
<dbReference type="RefSeq" id="WP_089844174.1">
    <property type="nucleotide sequence ID" value="NZ_FNEJ01000003.1"/>
</dbReference>
<keyword evidence="6" id="KW-1185">Reference proteome</keyword>
<sequence>MIRIRNLSKSFGANAVLRGVDLDVARGQSLVVIGGSGTGKSVLLKSILGLVPPDAGQITVDGQDTQGRNHEAFLSRFGMLFQGGALFDSLPVWQNVAFRLLRGSLRRPQAEARALALDKLRRVGLGPEVADRLPAELSGGMQKRVGLARAIAADPKVIFFDEPTTGLDPIMAGVINALIREITTEMGATTITITHDMASVRAIADRVAMLHDGRIRWTGPVGDLDSTDDPYVRQFIHGHPHGPIEALR</sequence>
<dbReference type="STRING" id="555512.SAMN04487993_100331"/>
<dbReference type="PANTHER" id="PTHR43023">
    <property type="entry name" value="PROTEIN TRIGALACTOSYLDIACYLGLYCEROL 3, CHLOROPLASTIC"/>
    <property type="match status" value="1"/>
</dbReference>
<feature type="domain" description="ABC transporter" evidence="4">
    <location>
        <begin position="2"/>
        <end position="237"/>
    </location>
</feature>
<dbReference type="GO" id="GO:0005524">
    <property type="term" value="F:ATP binding"/>
    <property type="evidence" value="ECO:0007669"/>
    <property type="project" value="UniProtKB-KW"/>
</dbReference>
<dbReference type="CDD" id="cd03261">
    <property type="entry name" value="ABC_Org_Solvent_Resistant"/>
    <property type="match status" value="1"/>
</dbReference>
<dbReference type="OrthoDB" id="9802264at2"/>
<dbReference type="InterPro" id="IPR003593">
    <property type="entry name" value="AAA+_ATPase"/>
</dbReference>
<evidence type="ECO:0000256" key="3">
    <source>
        <dbReference type="ARBA" id="ARBA00022840"/>
    </source>
</evidence>
<evidence type="ECO:0000313" key="6">
    <source>
        <dbReference type="Proteomes" id="UP000199093"/>
    </source>
</evidence>
<dbReference type="GO" id="GO:0016887">
    <property type="term" value="F:ATP hydrolysis activity"/>
    <property type="evidence" value="ECO:0007669"/>
    <property type="project" value="InterPro"/>
</dbReference>
<dbReference type="InterPro" id="IPR017871">
    <property type="entry name" value="ABC_transporter-like_CS"/>
</dbReference>
<evidence type="ECO:0000259" key="4">
    <source>
        <dbReference type="PROSITE" id="PS50893"/>
    </source>
</evidence>
<keyword evidence="1" id="KW-0813">Transport</keyword>
<organism evidence="5 6">
    <name type="scientific">Salipiger marinus</name>
    <dbReference type="NCBI Taxonomy" id="555512"/>
    <lineage>
        <taxon>Bacteria</taxon>
        <taxon>Pseudomonadati</taxon>
        <taxon>Pseudomonadota</taxon>
        <taxon>Alphaproteobacteria</taxon>
        <taxon>Rhodobacterales</taxon>
        <taxon>Roseobacteraceae</taxon>
        <taxon>Salipiger</taxon>
    </lineage>
</organism>
<evidence type="ECO:0000256" key="1">
    <source>
        <dbReference type="ARBA" id="ARBA00022448"/>
    </source>
</evidence>
<dbReference type="AlphaFoldDB" id="A0A1G8JFF1"/>
<dbReference type="Pfam" id="PF00005">
    <property type="entry name" value="ABC_tran"/>
    <property type="match status" value="1"/>
</dbReference>